<dbReference type="Proteomes" id="UP000236594">
    <property type="component" value="Unassembled WGS sequence"/>
</dbReference>
<gene>
    <name evidence="1" type="ORF">C1631_009705</name>
</gene>
<organism evidence="1 2">
    <name type="scientific">Chryseobacterium phosphatilyticum</name>
    <dbReference type="NCBI Taxonomy" id="475075"/>
    <lineage>
        <taxon>Bacteria</taxon>
        <taxon>Pseudomonadati</taxon>
        <taxon>Bacteroidota</taxon>
        <taxon>Flavobacteriia</taxon>
        <taxon>Flavobacteriales</taxon>
        <taxon>Weeksellaceae</taxon>
        <taxon>Chryseobacterium group</taxon>
        <taxon>Chryseobacterium</taxon>
    </lineage>
</organism>
<comment type="caution">
    <text evidence="1">The sequence shown here is derived from an EMBL/GenBank/DDBJ whole genome shotgun (WGS) entry which is preliminary data.</text>
</comment>
<proteinExistence type="predicted"/>
<protein>
    <submittedName>
        <fullName evidence="1">Uncharacterized protein</fullName>
    </submittedName>
</protein>
<dbReference type="AlphaFoldDB" id="A0A316XHG4"/>
<evidence type="ECO:0000313" key="2">
    <source>
        <dbReference type="Proteomes" id="UP000236594"/>
    </source>
</evidence>
<reference evidence="1 2" key="1">
    <citation type="submission" date="2018-04" db="EMBL/GenBank/DDBJ databases">
        <title>Draft Genome Sequence of Phosphate-Solubilizing Chryseobacterium sp. ISE14 that is a Biocontrol and Plant Growth-Promoting Rhizobacterium Isolated from Cucumber.</title>
        <authorList>
            <person name="Jeong J.-J."/>
            <person name="Sang M.K."/>
            <person name="Choi I.-G."/>
            <person name="Kim K.D."/>
        </authorList>
    </citation>
    <scope>NUCLEOTIDE SEQUENCE [LARGE SCALE GENOMIC DNA]</scope>
    <source>
        <strain evidence="1 2">ISE14</strain>
    </source>
</reference>
<sequence>MKTRLRKISINDTQYLYLVKDQYHSGTETNTLTVKIFLSGQKRTPLVINFMTRDHYIVGQPLKSGVELMNTITNVTENINLNEPKYIRQFIEIGQQNGWTGNNAIAIQNGIGYLTQLGFETNQLS</sequence>
<keyword evidence="2" id="KW-1185">Reference proteome</keyword>
<dbReference type="RefSeq" id="WP_109711893.1">
    <property type="nucleotide sequence ID" value="NZ_PPED02000002.1"/>
</dbReference>
<accession>A0A316XHG4</accession>
<evidence type="ECO:0000313" key="1">
    <source>
        <dbReference type="EMBL" id="PWN70250.1"/>
    </source>
</evidence>
<dbReference type="OrthoDB" id="2625026at2"/>
<name>A0A316XHG4_9FLAO</name>
<dbReference type="EMBL" id="PPED02000002">
    <property type="protein sequence ID" value="PWN70250.1"/>
    <property type="molecule type" value="Genomic_DNA"/>
</dbReference>